<gene>
    <name evidence="1" type="ORF">N568_0101145</name>
</gene>
<name>V8AS88_9LACT</name>
<dbReference type="PATRIC" id="fig|1380772.3.peg.241"/>
<evidence type="ECO:0008006" key="3">
    <source>
        <dbReference type="Google" id="ProtNLM"/>
    </source>
</evidence>
<comment type="caution">
    <text evidence="1">The sequence shown here is derived from an EMBL/GenBank/DDBJ whole genome shotgun (WGS) entry which is preliminary data.</text>
</comment>
<accession>V8AS88</accession>
<evidence type="ECO:0000313" key="2">
    <source>
        <dbReference type="Proteomes" id="UP000018692"/>
    </source>
</evidence>
<reference evidence="1 2" key="1">
    <citation type="submission" date="2013-07" db="EMBL/GenBank/DDBJ databases">
        <title>Isolation of Lactococcus garvieae strain TRF1 from the fecal material of a timber rattlesnake.</title>
        <authorList>
            <person name="McLaughlin R.W."/>
            <person name="Cochran P.A."/>
            <person name="Dowd S.E."/>
        </authorList>
    </citation>
    <scope>NUCLEOTIDE SEQUENCE [LARGE SCALE GENOMIC DNA]</scope>
    <source>
        <strain evidence="1 2">TRF1</strain>
    </source>
</reference>
<proteinExistence type="predicted"/>
<dbReference type="AlphaFoldDB" id="V8AS88"/>
<sequence length="150" mass="17685">MSNMNNDVLNTKIEAIFYEVQRAIDTVDLTNLSKLFTVSFFKKYKKSSKKLFLNNDKIHIENIEVKDITNFKYNNKGIAVDISFTAITYTNHDKNTVHWRIRHLATLFSANKEIGKSSVYKQSFKQRWFFVYEAQSLKVQKIKGIYLKQD</sequence>
<evidence type="ECO:0000313" key="1">
    <source>
        <dbReference type="EMBL" id="ETD05708.1"/>
    </source>
</evidence>
<protein>
    <recommendedName>
        <fullName evidence="3">DUF4440 domain-containing protein</fullName>
    </recommendedName>
</protein>
<dbReference type="Proteomes" id="UP000018692">
    <property type="component" value="Unassembled WGS sequence"/>
</dbReference>
<dbReference type="EMBL" id="AVFE01000002">
    <property type="protein sequence ID" value="ETD05708.1"/>
    <property type="molecule type" value="Genomic_DNA"/>
</dbReference>
<organism evidence="1 2">
    <name type="scientific">Lactococcus garvieae TRF1</name>
    <dbReference type="NCBI Taxonomy" id="1380772"/>
    <lineage>
        <taxon>Bacteria</taxon>
        <taxon>Bacillati</taxon>
        <taxon>Bacillota</taxon>
        <taxon>Bacilli</taxon>
        <taxon>Lactobacillales</taxon>
        <taxon>Streptococcaceae</taxon>
        <taxon>Lactococcus</taxon>
    </lineage>
</organism>